<feature type="transmembrane region" description="Helical" evidence="1">
    <location>
        <begin position="53"/>
        <end position="74"/>
    </location>
</feature>
<keyword evidence="1" id="KW-0812">Transmembrane</keyword>
<gene>
    <name evidence="2" type="ORF">GCM10010833_23340</name>
</gene>
<organism evidence="2 3">
    <name type="scientific">Blastomonas aquatica</name>
    <dbReference type="NCBI Taxonomy" id="1510276"/>
    <lineage>
        <taxon>Bacteria</taxon>
        <taxon>Pseudomonadati</taxon>
        <taxon>Pseudomonadota</taxon>
        <taxon>Alphaproteobacteria</taxon>
        <taxon>Sphingomonadales</taxon>
        <taxon>Sphingomonadaceae</taxon>
        <taxon>Blastomonas</taxon>
    </lineage>
</organism>
<keyword evidence="1" id="KW-0472">Membrane</keyword>
<dbReference type="Proteomes" id="UP000614261">
    <property type="component" value="Unassembled WGS sequence"/>
</dbReference>
<protein>
    <submittedName>
        <fullName evidence="2">Uncharacterized protein</fullName>
    </submittedName>
</protein>
<evidence type="ECO:0000313" key="3">
    <source>
        <dbReference type="Proteomes" id="UP000614261"/>
    </source>
</evidence>
<reference evidence="3" key="1">
    <citation type="journal article" date="2019" name="Int. J. Syst. Evol. Microbiol.">
        <title>The Global Catalogue of Microorganisms (GCM) 10K type strain sequencing project: providing services to taxonomists for standard genome sequencing and annotation.</title>
        <authorList>
            <consortium name="The Broad Institute Genomics Platform"/>
            <consortium name="The Broad Institute Genome Sequencing Center for Infectious Disease"/>
            <person name="Wu L."/>
            <person name="Ma J."/>
        </authorList>
    </citation>
    <scope>NUCLEOTIDE SEQUENCE [LARGE SCALE GENOMIC DNA]</scope>
    <source>
        <strain evidence="3">CGMCC 1.12851</strain>
    </source>
</reference>
<keyword evidence="1" id="KW-1133">Transmembrane helix</keyword>
<accession>A0ABQ1JIZ3</accession>
<dbReference type="EMBL" id="BMGD01000003">
    <property type="protein sequence ID" value="GGB67460.1"/>
    <property type="molecule type" value="Genomic_DNA"/>
</dbReference>
<feature type="transmembrane region" description="Helical" evidence="1">
    <location>
        <begin position="12"/>
        <end position="33"/>
    </location>
</feature>
<evidence type="ECO:0000256" key="1">
    <source>
        <dbReference type="SAM" id="Phobius"/>
    </source>
</evidence>
<keyword evidence="3" id="KW-1185">Reference proteome</keyword>
<proteinExistence type="predicted"/>
<name>A0ABQ1JIZ3_9SPHN</name>
<evidence type="ECO:0000313" key="2">
    <source>
        <dbReference type="EMBL" id="GGB67460.1"/>
    </source>
</evidence>
<sequence>MWYPTDMRATYLVYALISLIAAAVIWVFVAGWAGKIVFLPDASLLASGEWLSWAFFVALMYAPIAFAGWMIFMAQRNDG</sequence>
<comment type="caution">
    <text evidence="2">The sequence shown here is derived from an EMBL/GenBank/DDBJ whole genome shotgun (WGS) entry which is preliminary data.</text>
</comment>